<evidence type="ECO:0000313" key="8">
    <source>
        <dbReference type="EMBL" id="CAK9048846.1"/>
    </source>
</evidence>
<evidence type="ECO:0000256" key="1">
    <source>
        <dbReference type="ARBA" id="ARBA00005532"/>
    </source>
</evidence>
<evidence type="ECO:0000256" key="2">
    <source>
        <dbReference type="ARBA" id="ARBA00022768"/>
    </source>
</evidence>
<dbReference type="SUPFAM" id="SSF46934">
    <property type="entry name" value="UBA-like"/>
    <property type="match status" value="1"/>
</dbReference>
<comment type="function">
    <text evidence="4 5">Associates with the EF-Tu.GDP complex and induces the exchange of GDP to GTP. It remains bound to the aminoacyl-tRNA.EF-Tu.GTP complex up to the GTP hydrolysis stage on the ribosome.</text>
</comment>
<keyword evidence="2 4" id="KW-0251">Elongation factor</keyword>
<feature type="domain" description="Translation elongation factor EFTs/EF1B dimerisation" evidence="7">
    <location>
        <begin position="200"/>
        <end position="285"/>
    </location>
</feature>
<name>A0ABP0MCH6_9DINO</name>
<feature type="compositionally biased region" description="Basic and acidic residues" evidence="6">
    <location>
        <begin position="541"/>
        <end position="554"/>
    </location>
</feature>
<dbReference type="Gene3D" id="1.10.286.20">
    <property type="match status" value="2"/>
</dbReference>
<evidence type="ECO:0000256" key="3">
    <source>
        <dbReference type="ARBA" id="ARBA00022917"/>
    </source>
</evidence>
<dbReference type="InterPro" id="IPR014039">
    <property type="entry name" value="Transl_elong_EFTs/EF1B_dimer"/>
</dbReference>
<dbReference type="PROSITE" id="PS01126">
    <property type="entry name" value="EF_TS_1"/>
    <property type="match status" value="1"/>
</dbReference>
<dbReference type="PANTHER" id="PTHR11741">
    <property type="entry name" value="ELONGATION FACTOR TS"/>
    <property type="match status" value="1"/>
</dbReference>
<gene>
    <name evidence="8" type="ORF">CCMP2556_LOCUS25109</name>
    <name evidence="9" type="ORF">CCMP2556_LOCUS25188</name>
</gene>
<feature type="domain" description="Translation elongation factor EFTs/EF1B dimerisation" evidence="7">
    <location>
        <begin position="421"/>
        <end position="546"/>
    </location>
</feature>
<dbReference type="PROSITE" id="PS01127">
    <property type="entry name" value="EF_TS_2"/>
    <property type="match status" value="2"/>
</dbReference>
<keyword evidence="4" id="KW-0496">Mitochondrion</keyword>
<evidence type="ECO:0000256" key="6">
    <source>
        <dbReference type="SAM" id="MobiDB-lite"/>
    </source>
</evidence>
<comment type="caution">
    <text evidence="8">The sequence shown here is derived from an EMBL/GenBank/DDBJ whole genome shotgun (WGS) entry which is preliminary data.</text>
</comment>
<keyword evidence="10" id="KW-1185">Reference proteome</keyword>
<accession>A0ABP0MCH6</accession>
<evidence type="ECO:0000313" key="10">
    <source>
        <dbReference type="Proteomes" id="UP001642484"/>
    </source>
</evidence>
<dbReference type="Gene3D" id="1.10.8.10">
    <property type="entry name" value="DNA helicase RuvA subunit, C-terminal domain"/>
    <property type="match status" value="2"/>
</dbReference>
<dbReference type="InterPro" id="IPR036402">
    <property type="entry name" value="EF-Ts_dimer_sf"/>
</dbReference>
<dbReference type="PANTHER" id="PTHR11741:SF0">
    <property type="entry name" value="ELONGATION FACTOR TS, MITOCHONDRIAL"/>
    <property type="match status" value="1"/>
</dbReference>
<dbReference type="HAMAP" id="MF_00050">
    <property type="entry name" value="EF_Ts"/>
    <property type="match status" value="2"/>
</dbReference>
<sequence length="563" mass="62771">MVMLVTRRKVCVLLAAVAIGSLHRSFLCIDARVQPPRAQTPATLQELPQMPRASTLGTEWSSWAATGLLAAGAAALAWRSQARDDSSTTMYGGHDKRTFRGKLHAHTFGKFRLRKGKKRRIKAIKNGTFDASKVVQRGDMEKAMEWLKKKGMAKADKKAGNVAVEGCVASYVHFNNKTIAVLVEVNSETDFVAQNDIFKQFAADMAMQVAANEEVGFMTVDDVPAGIQEKEKALEMAKEDLEGKPDAVKEKIVAGRLRKKFEEKALMNQKWLKDDNITVQEAVKQIIAKLGENIVVRRFERLTLGQGLEKKDDDFAAGVDPRLAWVREKELAKWKTEGEAKEEKKEEPKKEEPKAEEREKAEEKKVVQVSAAQVKELRGRSGAGILDAKKALTECDGDMDKAMEWLKKKGMAKADKKAGNLSAEGVIASYVHFNNKFGVLAEVNSETDFVALNEIFKEFANDVAMQVGALPDVQFVSVEDVPAEVMAKEKELEMGKEDLDGKPDNIKEKIVAGRLRKKFEETALLSQKWIKDEDKTVQEVLKETGGERERERRLSHFSHARGG</sequence>
<evidence type="ECO:0000256" key="4">
    <source>
        <dbReference type="HAMAP-Rule" id="MF_03135"/>
    </source>
</evidence>
<dbReference type="InterPro" id="IPR001816">
    <property type="entry name" value="Transl_elong_EFTs/EF1B"/>
</dbReference>
<proteinExistence type="inferred from homology"/>
<feature type="region of interest" description="Disordered" evidence="6">
    <location>
        <begin position="541"/>
        <end position="563"/>
    </location>
</feature>
<dbReference type="Proteomes" id="UP001642484">
    <property type="component" value="Unassembled WGS sequence"/>
</dbReference>
<dbReference type="InterPro" id="IPR018101">
    <property type="entry name" value="Transl_elong_Ts_CS"/>
</dbReference>
<reference evidence="8 10" key="1">
    <citation type="submission" date="2024-02" db="EMBL/GenBank/DDBJ databases">
        <authorList>
            <person name="Chen Y."/>
            <person name="Shah S."/>
            <person name="Dougan E. K."/>
            <person name="Thang M."/>
            <person name="Chan C."/>
        </authorList>
    </citation>
    <scope>NUCLEOTIDE SEQUENCE [LARGE SCALE GENOMIC DNA]</scope>
</reference>
<dbReference type="NCBIfam" id="TIGR00116">
    <property type="entry name" value="tsf"/>
    <property type="match status" value="1"/>
</dbReference>
<dbReference type="EMBL" id="CAXAMN010016780">
    <property type="protein sequence ID" value="CAK9049075.1"/>
    <property type="molecule type" value="Genomic_DNA"/>
</dbReference>
<evidence type="ECO:0000256" key="5">
    <source>
        <dbReference type="RuleBase" id="RU000642"/>
    </source>
</evidence>
<dbReference type="Gene3D" id="3.30.479.20">
    <property type="entry name" value="Elongation factor Ts, dimerisation domain"/>
    <property type="match status" value="2"/>
</dbReference>
<dbReference type="EMBL" id="CAXAMN010016669">
    <property type="protein sequence ID" value="CAK9048846.1"/>
    <property type="molecule type" value="Genomic_DNA"/>
</dbReference>
<evidence type="ECO:0000313" key="9">
    <source>
        <dbReference type="EMBL" id="CAK9049075.1"/>
    </source>
</evidence>
<evidence type="ECO:0000259" key="7">
    <source>
        <dbReference type="Pfam" id="PF00889"/>
    </source>
</evidence>
<dbReference type="CDD" id="cd14275">
    <property type="entry name" value="UBA_EF-Ts"/>
    <property type="match status" value="1"/>
</dbReference>
<dbReference type="SUPFAM" id="SSF54713">
    <property type="entry name" value="Elongation factor Ts (EF-Ts), dimerisation domain"/>
    <property type="match status" value="2"/>
</dbReference>
<comment type="similarity">
    <text evidence="1 4 5">Belongs to the EF-Ts family.</text>
</comment>
<keyword evidence="3 4" id="KW-0648">Protein biosynthesis</keyword>
<protein>
    <recommendedName>
        <fullName evidence="4">Elongation factor Ts, mitochondrial</fullName>
        <shortName evidence="4">EF-Ts</shortName>
        <shortName evidence="4">EF-TsMt</shortName>
    </recommendedName>
</protein>
<organism evidence="8 10">
    <name type="scientific">Durusdinium trenchii</name>
    <dbReference type="NCBI Taxonomy" id="1381693"/>
    <lineage>
        <taxon>Eukaryota</taxon>
        <taxon>Sar</taxon>
        <taxon>Alveolata</taxon>
        <taxon>Dinophyceae</taxon>
        <taxon>Suessiales</taxon>
        <taxon>Symbiodiniaceae</taxon>
        <taxon>Durusdinium</taxon>
    </lineage>
</organism>
<feature type="region of interest" description="Disordered" evidence="6">
    <location>
        <begin position="336"/>
        <end position="363"/>
    </location>
</feature>
<dbReference type="Pfam" id="PF00889">
    <property type="entry name" value="EF_TS"/>
    <property type="match status" value="2"/>
</dbReference>
<dbReference type="InterPro" id="IPR009060">
    <property type="entry name" value="UBA-like_sf"/>
</dbReference>
<comment type="subcellular location">
    <subcellularLocation>
        <location evidence="4">Mitochondrion</location>
    </subcellularLocation>
</comment>